<keyword evidence="8" id="KW-1133">Transmembrane helix</keyword>
<evidence type="ECO:0000256" key="6">
    <source>
        <dbReference type="ARBA" id="ARBA00022786"/>
    </source>
</evidence>
<dbReference type="Pfam" id="PF12906">
    <property type="entry name" value="RINGv"/>
    <property type="match status" value="1"/>
</dbReference>
<keyword evidence="6" id="KW-0833">Ubl conjugation pathway</keyword>
<reference evidence="11" key="1">
    <citation type="submission" date="2016-06" db="UniProtKB">
        <authorList>
            <consortium name="WormBaseParasite"/>
        </authorList>
    </citation>
    <scope>IDENTIFICATION</scope>
</reference>
<feature type="domain" description="RING-CH-type" evidence="10">
    <location>
        <begin position="1"/>
        <end position="52"/>
    </location>
</feature>
<organism evidence="11">
    <name type="scientific">Gongylonema pulchrum</name>
    <dbReference type="NCBI Taxonomy" id="637853"/>
    <lineage>
        <taxon>Eukaryota</taxon>
        <taxon>Metazoa</taxon>
        <taxon>Ecdysozoa</taxon>
        <taxon>Nematoda</taxon>
        <taxon>Chromadorea</taxon>
        <taxon>Rhabditida</taxon>
        <taxon>Spirurina</taxon>
        <taxon>Spiruromorpha</taxon>
        <taxon>Spiruroidea</taxon>
        <taxon>Gongylonematidae</taxon>
        <taxon>Gongylonema</taxon>
    </lineage>
</organism>
<evidence type="ECO:0000256" key="9">
    <source>
        <dbReference type="ARBA" id="ARBA00023136"/>
    </source>
</evidence>
<dbReference type="PANTHER" id="PTHR46065">
    <property type="entry name" value="E3 UBIQUITIN-PROTEIN LIGASE MARCH 2/3 FAMILY MEMBER"/>
    <property type="match status" value="1"/>
</dbReference>
<keyword evidence="3" id="KW-0812">Transmembrane</keyword>
<dbReference type="SUPFAM" id="SSF57850">
    <property type="entry name" value="RING/U-box"/>
    <property type="match status" value="1"/>
</dbReference>
<evidence type="ECO:0000256" key="7">
    <source>
        <dbReference type="ARBA" id="ARBA00022833"/>
    </source>
</evidence>
<dbReference type="AlphaFoldDB" id="A0A183DTN4"/>
<proteinExistence type="predicted"/>
<keyword evidence="5" id="KW-0863">Zinc-finger</keyword>
<dbReference type="GO" id="GO:0016740">
    <property type="term" value="F:transferase activity"/>
    <property type="evidence" value="ECO:0007669"/>
    <property type="project" value="UniProtKB-KW"/>
</dbReference>
<accession>A0A183DTN4</accession>
<dbReference type="Gene3D" id="3.30.40.10">
    <property type="entry name" value="Zinc/RING finger domain, C3HC4 (zinc finger)"/>
    <property type="match status" value="1"/>
</dbReference>
<dbReference type="SMART" id="SM00744">
    <property type="entry name" value="RINGv"/>
    <property type="match status" value="1"/>
</dbReference>
<evidence type="ECO:0000256" key="8">
    <source>
        <dbReference type="ARBA" id="ARBA00022989"/>
    </source>
</evidence>
<keyword evidence="2" id="KW-0808">Transferase</keyword>
<dbReference type="PROSITE" id="PS51292">
    <property type="entry name" value="ZF_RING_CH"/>
    <property type="match status" value="1"/>
</dbReference>
<sequence>LSDENISEWLSPCKCLGTIKWVHTSCFEQWMDVAANPMKYRCAICSYVYRRQWKLKPYKLWHWPRLNLGFSDILEIYIDISLTYRLFRDLPRCLDSKISFMVYSGFALLWKIFVGTNARLSFYLNLGHNLAASISYFTVLNAI</sequence>
<keyword evidence="9" id="KW-0472">Membrane</keyword>
<dbReference type="GO" id="GO:0008270">
    <property type="term" value="F:zinc ion binding"/>
    <property type="evidence" value="ECO:0007669"/>
    <property type="project" value="UniProtKB-KW"/>
</dbReference>
<evidence type="ECO:0000256" key="3">
    <source>
        <dbReference type="ARBA" id="ARBA00022692"/>
    </source>
</evidence>
<comment type="subcellular location">
    <subcellularLocation>
        <location evidence="1">Membrane</location>
        <topology evidence="1">Multi-pass membrane protein</topology>
    </subcellularLocation>
</comment>
<evidence type="ECO:0000256" key="2">
    <source>
        <dbReference type="ARBA" id="ARBA00022679"/>
    </source>
</evidence>
<evidence type="ECO:0000256" key="1">
    <source>
        <dbReference type="ARBA" id="ARBA00004141"/>
    </source>
</evidence>
<dbReference type="GO" id="GO:0016020">
    <property type="term" value="C:membrane"/>
    <property type="evidence" value="ECO:0007669"/>
    <property type="project" value="UniProtKB-SubCell"/>
</dbReference>
<dbReference type="PANTHER" id="PTHR46065:SF3">
    <property type="entry name" value="FI20425P1"/>
    <property type="match status" value="1"/>
</dbReference>
<dbReference type="WBParaSite" id="GPUH_0001208901-mRNA-1">
    <property type="protein sequence ID" value="GPUH_0001208901-mRNA-1"/>
    <property type="gene ID" value="GPUH_0001208901"/>
</dbReference>
<protein>
    <submittedName>
        <fullName evidence="11">RING-CH-type domain-containing protein</fullName>
    </submittedName>
</protein>
<name>A0A183DTN4_9BILA</name>
<evidence type="ECO:0000256" key="5">
    <source>
        <dbReference type="ARBA" id="ARBA00022771"/>
    </source>
</evidence>
<dbReference type="InterPro" id="IPR011016">
    <property type="entry name" value="Znf_RING-CH"/>
</dbReference>
<evidence type="ECO:0000313" key="11">
    <source>
        <dbReference type="WBParaSite" id="GPUH_0001208901-mRNA-1"/>
    </source>
</evidence>
<keyword evidence="7" id="KW-0862">Zinc</keyword>
<keyword evidence="4" id="KW-0479">Metal-binding</keyword>
<evidence type="ECO:0000259" key="10">
    <source>
        <dbReference type="PROSITE" id="PS51292"/>
    </source>
</evidence>
<dbReference type="InterPro" id="IPR013083">
    <property type="entry name" value="Znf_RING/FYVE/PHD"/>
</dbReference>
<evidence type="ECO:0000256" key="4">
    <source>
        <dbReference type="ARBA" id="ARBA00022723"/>
    </source>
</evidence>